<evidence type="ECO:0000313" key="1">
    <source>
        <dbReference type="EMBL" id="CAI5790492.1"/>
    </source>
</evidence>
<evidence type="ECO:0000313" key="2">
    <source>
        <dbReference type="Proteomes" id="UP001178461"/>
    </source>
</evidence>
<protein>
    <submittedName>
        <fullName evidence="1">Uncharacterized protein</fullName>
    </submittedName>
</protein>
<sequence length="118" mass="12938">MSARVGPIFLLHFQCGYCCCYRYREQPKKGLQIALKLIGLWSTPGKGKPIRKSGSRTMGMPAPPVPSFWEELDSISSVRTVGKGLGERRNSELMAVSTGRTDPMPVLSVGKDSPARRA</sequence>
<gene>
    <name evidence="1" type="ORF">PODLI_1B000826</name>
</gene>
<reference evidence="1" key="1">
    <citation type="submission" date="2022-12" db="EMBL/GenBank/DDBJ databases">
        <authorList>
            <person name="Alioto T."/>
            <person name="Alioto T."/>
            <person name="Gomez Garrido J."/>
        </authorList>
    </citation>
    <scope>NUCLEOTIDE SEQUENCE</scope>
</reference>
<organism evidence="1 2">
    <name type="scientific">Podarcis lilfordi</name>
    <name type="common">Lilford's wall lizard</name>
    <dbReference type="NCBI Taxonomy" id="74358"/>
    <lineage>
        <taxon>Eukaryota</taxon>
        <taxon>Metazoa</taxon>
        <taxon>Chordata</taxon>
        <taxon>Craniata</taxon>
        <taxon>Vertebrata</taxon>
        <taxon>Euteleostomi</taxon>
        <taxon>Lepidosauria</taxon>
        <taxon>Squamata</taxon>
        <taxon>Bifurcata</taxon>
        <taxon>Unidentata</taxon>
        <taxon>Episquamata</taxon>
        <taxon>Laterata</taxon>
        <taxon>Lacertibaenia</taxon>
        <taxon>Lacertidae</taxon>
        <taxon>Podarcis</taxon>
    </lineage>
</organism>
<dbReference type="AlphaFoldDB" id="A0AA35PMV8"/>
<name>A0AA35PMV8_9SAUR</name>
<proteinExistence type="predicted"/>
<keyword evidence="2" id="KW-1185">Reference proteome</keyword>
<dbReference type="EMBL" id="OX395138">
    <property type="protein sequence ID" value="CAI5790492.1"/>
    <property type="molecule type" value="Genomic_DNA"/>
</dbReference>
<accession>A0AA35PMV8</accession>
<dbReference type="Proteomes" id="UP001178461">
    <property type="component" value="Chromosome 13"/>
</dbReference>